<evidence type="ECO:0000313" key="4">
    <source>
        <dbReference type="EMBL" id="GBB92522.1"/>
    </source>
</evidence>
<feature type="domain" description="SAP" evidence="2">
    <location>
        <begin position="3"/>
        <end position="37"/>
    </location>
</feature>
<dbReference type="SUPFAM" id="SSF68906">
    <property type="entry name" value="SAP domain"/>
    <property type="match status" value="1"/>
</dbReference>
<feature type="compositionally biased region" description="Low complexity" evidence="1">
    <location>
        <begin position="64"/>
        <end position="75"/>
    </location>
</feature>
<dbReference type="Pfam" id="PF02037">
    <property type="entry name" value="SAP"/>
    <property type="match status" value="1"/>
</dbReference>
<gene>
    <name evidence="3" type="ORF">RclHR1_02020003</name>
    <name evidence="4" type="ORF">RclHR1_02020004</name>
</gene>
<dbReference type="InterPro" id="IPR036361">
    <property type="entry name" value="SAP_dom_sf"/>
</dbReference>
<evidence type="ECO:0000313" key="3">
    <source>
        <dbReference type="EMBL" id="GBB92521.1"/>
    </source>
</evidence>
<dbReference type="EMBL" id="BEXD01001136">
    <property type="protein sequence ID" value="GBB92522.1"/>
    <property type="molecule type" value="Genomic_DNA"/>
</dbReference>
<dbReference type="Proteomes" id="UP000247702">
    <property type="component" value="Unassembled WGS sequence"/>
</dbReference>
<feature type="compositionally biased region" description="Basic and acidic residues" evidence="1">
    <location>
        <begin position="177"/>
        <end position="189"/>
    </location>
</feature>
<dbReference type="Gene3D" id="1.10.720.30">
    <property type="entry name" value="SAP domain"/>
    <property type="match status" value="1"/>
</dbReference>
<feature type="compositionally biased region" description="Polar residues" evidence="1">
    <location>
        <begin position="110"/>
        <end position="132"/>
    </location>
</feature>
<dbReference type="InterPro" id="IPR003034">
    <property type="entry name" value="SAP_dom"/>
</dbReference>
<organism evidence="4 5">
    <name type="scientific">Rhizophagus clarus</name>
    <dbReference type="NCBI Taxonomy" id="94130"/>
    <lineage>
        <taxon>Eukaryota</taxon>
        <taxon>Fungi</taxon>
        <taxon>Fungi incertae sedis</taxon>
        <taxon>Mucoromycota</taxon>
        <taxon>Glomeromycotina</taxon>
        <taxon>Glomeromycetes</taxon>
        <taxon>Glomerales</taxon>
        <taxon>Glomeraceae</taxon>
        <taxon>Rhizophagus</taxon>
    </lineage>
</organism>
<feature type="region of interest" description="Disordered" evidence="1">
    <location>
        <begin position="172"/>
        <end position="202"/>
    </location>
</feature>
<protein>
    <recommendedName>
        <fullName evidence="2">SAP domain-containing protein</fullName>
    </recommendedName>
</protein>
<evidence type="ECO:0000259" key="2">
    <source>
        <dbReference type="PROSITE" id="PS50800"/>
    </source>
</evidence>
<accession>A0A2Z6QVG2</accession>
<reference evidence="4 5" key="1">
    <citation type="submission" date="2017-11" db="EMBL/GenBank/DDBJ databases">
        <title>The genome of Rhizophagus clarus HR1 reveals common genetic basis of auxotrophy among arbuscular mycorrhizal fungi.</title>
        <authorList>
            <person name="Kobayashi Y."/>
        </authorList>
    </citation>
    <scope>NUCLEOTIDE SEQUENCE [LARGE SCALE GENOMIC DNA]</scope>
    <source>
        <strain evidence="4 5">HR1</strain>
    </source>
</reference>
<proteinExistence type="predicted"/>
<feature type="region of interest" description="Disordered" evidence="1">
    <location>
        <begin position="110"/>
        <end position="139"/>
    </location>
</feature>
<feature type="region of interest" description="Disordered" evidence="1">
    <location>
        <begin position="17"/>
        <end position="87"/>
    </location>
</feature>
<evidence type="ECO:0000256" key="1">
    <source>
        <dbReference type="SAM" id="MobiDB-lite"/>
    </source>
</evidence>
<feature type="compositionally biased region" description="Basic and acidic residues" evidence="1">
    <location>
        <begin position="25"/>
        <end position="53"/>
    </location>
</feature>
<comment type="caution">
    <text evidence="4">The sequence shown here is derived from an EMBL/GenBank/DDBJ whole genome shotgun (WGS) entry which is preliminary data.</text>
</comment>
<evidence type="ECO:0000313" key="5">
    <source>
        <dbReference type="Proteomes" id="UP000247702"/>
    </source>
</evidence>
<name>A0A2Z6QVG2_9GLOM</name>
<dbReference type="PROSITE" id="PS50800">
    <property type="entry name" value="SAP"/>
    <property type="match status" value="1"/>
</dbReference>
<dbReference type="EMBL" id="BEXD01001136">
    <property type="protein sequence ID" value="GBB92521.1"/>
    <property type="molecule type" value="Genomic_DNA"/>
</dbReference>
<keyword evidence="5" id="KW-1185">Reference proteome</keyword>
<dbReference type="AlphaFoldDB" id="A0A2Z6QVG2"/>
<sequence>MDYIDKKVPELRDMCMARGLSKTGKKSDLISRLEQQKQKQQQQRRESFIKQESNEMQIDSVPIHQQQQQQQHQQQEVPASPHISGSGTSLEHIKYEYESTMNIDEIPAENSSVEQNTSSNVDMPNEYPQSSIDPVEQQKKIDQPLTVSSSVATSPIITQPDVSKVEASANNISIEPNNHDQSKSTEPLEKTCSTHQKDDTRSEVERELARLMSERKCGTLKSNNSRMFSMGIMMNQGQPNGVPYDYDFLLDIVQKSHIYNDGEIPEWLSYDYDTTLGTRRFGESEVLCNIGILSEELFLPIPIVTNSSN</sequence>
<dbReference type="SMART" id="SM00513">
    <property type="entry name" value="SAP"/>
    <property type="match status" value="1"/>
</dbReference>